<dbReference type="InterPro" id="IPR009078">
    <property type="entry name" value="Ferritin-like_SF"/>
</dbReference>
<feature type="compositionally biased region" description="Basic and acidic residues" evidence="5">
    <location>
        <begin position="174"/>
        <end position="186"/>
    </location>
</feature>
<dbReference type="PROSITE" id="PS00204">
    <property type="entry name" value="FERRITIN_2"/>
    <property type="match status" value="1"/>
</dbReference>
<evidence type="ECO:0000256" key="4">
    <source>
        <dbReference type="ARBA" id="ARBA00047045"/>
    </source>
</evidence>
<feature type="region of interest" description="Disordered" evidence="5">
    <location>
        <begin position="104"/>
        <end position="123"/>
    </location>
</feature>
<dbReference type="AlphaFoldDB" id="A0A8C0K4D7"/>
<dbReference type="PANTHER" id="PTHR11431">
    <property type="entry name" value="FERRITIN"/>
    <property type="match status" value="1"/>
</dbReference>
<evidence type="ECO:0000256" key="5">
    <source>
        <dbReference type="SAM" id="MobiDB-lite"/>
    </source>
</evidence>
<name>A0A8C0K4D7_CANLU</name>
<dbReference type="InterPro" id="IPR012347">
    <property type="entry name" value="Ferritin-like"/>
</dbReference>
<dbReference type="Proteomes" id="UP000694391">
    <property type="component" value="Unplaced"/>
</dbReference>
<comment type="subcellular location">
    <subcellularLocation>
        <location evidence="2">Autolysosome</location>
    </subcellularLocation>
</comment>
<feature type="compositionally biased region" description="Polar residues" evidence="5">
    <location>
        <begin position="1"/>
        <end position="10"/>
    </location>
</feature>
<dbReference type="GO" id="GO:0006826">
    <property type="term" value="P:iron ion transport"/>
    <property type="evidence" value="ECO:0007669"/>
    <property type="project" value="InterPro"/>
</dbReference>
<dbReference type="GO" id="GO:0006879">
    <property type="term" value="P:intracellular iron ion homeostasis"/>
    <property type="evidence" value="ECO:0007669"/>
    <property type="project" value="InterPro"/>
</dbReference>
<evidence type="ECO:0000256" key="3">
    <source>
        <dbReference type="ARBA" id="ARBA00045578"/>
    </source>
</evidence>
<dbReference type="GO" id="GO:0044754">
    <property type="term" value="C:autolysosome"/>
    <property type="evidence" value="ECO:0007669"/>
    <property type="project" value="UniProtKB-SubCell"/>
</dbReference>
<evidence type="ECO:0000256" key="1">
    <source>
        <dbReference type="ARBA" id="ARBA00040044"/>
    </source>
</evidence>
<dbReference type="GO" id="GO:0008198">
    <property type="term" value="F:ferrous iron binding"/>
    <property type="evidence" value="ECO:0007669"/>
    <property type="project" value="TreeGrafter"/>
</dbReference>
<protein>
    <recommendedName>
        <fullName evidence="1">Ferritin light chain</fullName>
    </recommendedName>
</protein>
<evidence type="ECO:0000313" key="6">
    <source>
        <dbReference type="Ensembl" id="ENSCAFP00020010801.1"/>
    </source>
</evidence>
<evidence type="ECO:0000313" key="7">
    <source>
        <dbReference type="Proteomes" id="UP000694391"/>
    </source>
</evidence>
<accession>A0A8C0K4D7</accession>
<evidence type="ECO:0000256" key="2">
    <source>
        <dbReference type="ARBA" id="ARBA00044942"/>
    </source>
</evidence>
<keyword evidence="7" id="KW-1185">Reference proteome</keyword>
<comment type="subunit">
    <text evidence="4">Oligomer of 24 subunits. There are two types of subunits: L (light) chain and H (heavy) chain. The major chain can be light or heavy, depending on the species and tissue type. The functional molecule forms a roughly spherical shell with a diameter of 12 nm and contains a central cavity into which the insoluble mineral iron core is deposited. Interacts with NCOA4.</text>
</comment>
<reference evidence="6" key="2">
    <citation type="submission" date="2025-09" db="UniProtKB">
        <authorList>
            <consortium name="Ensembl"/>
        </authorList>
    </citation>
    <scope>IDENTIFICATION</scope>
</reference>
<dbReference type="SUPFAM" id="SSF47240">
    <property type="entry name" value="Ferritin-like"/>
    <property type="match status" value="1"/>
</dbReference>
<organism evidence="6 7">
    <name type="scientific">Canis lupus dingo</name>
    <name type="common">dingo</name>
    <dbReference type="NCBI Taxonomy" id="286419"/>
    <lineage>
        <taxon>Eukaryota</taxon>
        <taxon>Metazoa</taxon>
        <taxon>Chordata</taxon>
        <taxon>Craniata</taxon>
        <taxon>Vertebrata</taxon>
        <taxon>Euteleostomi</taxon>
        <taxon>Mammalia</taxon>
        <taxon>Eutheria</taxon>
        <taxon>Laurasiatheria</taxon>
        <taxon>Carnivora</taxon>
        <taxon>Caniformia</taxon>
        <taxon>Canidae</taxon>
        <taxon>Canis</taxon>
    </lineage>
</organism>
<feature type="region of interest" description="Disordered" evidence="5">
    <location>
        <begin position="174"/>
        <end position="243"/>
    </location>
</feature>
<dbReference type="PANTHER" id="PTHR11431:SF47">
    <property type="entry name" value="FERRITIN LIGHT CHAIN"/>
    <property type="match status" value="1"/>
</dbReference>
<dbReference type="Gene3D" id="1.20.1260.10">
    <property type="match status" value="1"/>
</dbReference>
<dbReference type="InterPro" id="IPR014034">
    <property type="entry name" value="Ferritin_CS"/>
</dbReference>
<dbReference type="GO" id="GO:0008199">
    <property type="term" value="F:ferric iron binding"/>
    <property type="evidence" value="ECO:0007669"/>
    <property type="project" value="InterPro"/>
</dbReference>
<reference evidence="6" key="1">
    <citation type="submission" date="2025-08" db="UniProtKB">
        <authorList>
            <consortium name="Ensembl"/>
        </authorList>
    </citation>
    <scope>IDENTIFICATION</scope>
</reference>
<feature type="region of interest" description="Disordered" evidence="5">
    <location>
        <begin position="1"/>
        <end position="35"/>
    </location>
</feature>
<comment type="function">
    <text evidence="3">Stores iron in a soluble, non-toxic, readily available form. Important for iron homeostasis. Iron is taken up in the ferrous form and deposited as ferric hydroxides after oxidation. Also plays a role in delivery of iron to cells. Mediates iron uptake in capsule cells of the developing kidney. Delivery to lysosomes by the cargo receptor NCOA4 for autophagic degradation and release or iron.</text>
</comment>
<dbReference type="InterPro" id="IPR001519">
    <property type="entry name" value="Ferritin"/>
</dbReference>
<sequence length="339" mass="36532">MNQTPSTVSISAPAEASKTVKAASHRQGDDVPTTNLTRQAGEQIPKPVTIMCQELLPTGPRVLGGQRPWHSSVGKEDTQASKALRQCPRVQPSGTLAIRIPRRQHRSPLSQQRGSSCEDRQETPVLAKTWDRDPSGGLLRNKPLVAWGGCPPASHSPGGRSRCHWRRYCAHGREDASQELTEKGPEADSPEPGLERLSGSTEEASLIRPEVFSGLSAPAGSEEPGDAASGPLQPRGSLQAGRGPTTVVIRGLGSARADPPLCDFLENHFLDEEVKLIRKMGDHLTNLRSCPPRLGWATVFSKGSLSSTTRSLWRPAGFEGLLWHTQPLPPPVPGFVPEP</sequence>
<dbReference type="Ensembl" id="ENSCAFT00020012534.1">
    <property type="protein sequence ID" value="ENSCAFP00020010801.1"/>
    <property type="gene ID" value="ENSCAFG00020008741.1"/>
</dbReference>
<proteinExistence type="predicted"/>